<keyword evidence="2" id="KW-0175">Coiled coil</keyword>
<dbReference type="PANTHER" id="PTHR20929">
    <property type="entry name" value="LUNG ADENOMA SUSCEPTIBILITY 1-RELATED"/>
    <property type="match status" value="1"/>
</dbReference>
<dbReference type="Pfam" id="PF15927">
    <property type="entry name" value="Casc1_N"/>
    <property type="match status" value="1"/>
</dbReference>
<organism evidence="6 7">
    <name type="scientific">Drosophila erecta</name>
    <name type="common">Fruit fly</name>
    <dbReference type="NCBI Taxonomy" id="7220"/>
    <lineage>
        <taxon>Eukaryota</taxon>
        <taxon>Metazoa</taxon>
        <taxon>Ecdysozoa</taxon>
        <taxon>Arthropoda</taxon>
        <taxon>Hexapoda</taxon>
        <taxon>Insecta</taxon>
        <taxon>Pterygota</taxon>
        <taxon>Neoptera</taxon>
        <taxon>Endopterygota</taxon>
        <taxon>Diptera</taxon>
        <taxon>Brachycera</taxon>
        <taxon>Muscomorpha</taxon>
        <taxon>Ephydroidea</taxon>
        <taxon>Drosophilidae</taxon>
        <taxon>Drosophila</taxon>
        <taxon>Sophophora</taxon>
    </lineage>
</organism>
<dbReference type="GO" id="GO:0008017">
    <property type="term" value="F:microtubule binding"/>
    <property type="evidence" value="ECO:0007669"/>
    <property type="project" value="TreeGrafter"/>
</dbReference>
<dbReference type="Pfam" id="PF12366">
    <property type="entry name" value="Casc1_C"/>
    <property type="match status" value="1"/>
</dbReference>
<sequence>MVKKKNQDADSQKPTVELLSEEAWMARRNTYMQRLADLRTSVAFIDDAIEEHKELQKQKLSNDKWNSYLACDGLPNPSRPAEIRRFLFQLHFLEQESCANEVSWVLSVDEGSLLSQAPDRSDMTRKNLEKSRPNVGQLYDETVQRILATIERVERVLRNDDELVRLPTFQVLELDKIPNELYGEIESFFDKLTYRVVCSPEALMTNKDCILSCYCYKCSNFDLEIWGLQDVPIRFNYLKLPVMCSDLNCVGVTIQLPLSVLCDNLTLRCVRTFFDPLSHLAKSFELAIDSFSSPNCGLVDIGDSVMSEWMAQMDIQEDLVAQMESEMRAYNEAISFIADAKAKEQKKHHKAKIKIPSPPKMPQELPDGMFPDPLKIFLAHEKRDCSDFFNRYFHPDNINLLPSEVSLRRFIIIGGIISLVFVRKAKHTAFEKFNITLHEDGRLLRKSVNILDVSKERESSRSSTKWGIGADMKRSTVVEEAPEVPLHLAPNELPYYFLSFKVPNHLCLWGEPIVCQFVEGQMERPPEVKAEEFVKKLDKKRKYVRKASRKENESAHRVASTSGPVGTAEEKPSESEKPTYHQPARENSTNIYRPSALAIVRQSAMETGQMQHENGFKNFKLLEGPISRKNLRLLQDQCLPRIISSLNFPRDFKDDRLEAQALKKTPGTQLYKRRVTESLASSQMEEFCFNYEDQSNPERMFPKFPLMSDLHEETDRMDSLNEDDTMIGLVRTLEGIKDKYLDAPKRIVEQNTYAVRMSRKTFEHPLPATRSHRQSYFGRRSIRQLGLEGSTQSISRPMEIEYEFSEAGETVERKDSRLPSSILPQSSEPINVAHWTTEFILESSFNRQSKVVMVKTDRLGYFGFAYPRYAHFPFRHWELEKNEQNPDEIILTLDTYHVRVVFFVSSDGIRCHAIDVPKEYIARPFKYIDIDQPISDFVELRKRLQDMNLNVFAELDACFYIDQGYFSQKHLAAELHVYDVIAVHIKLMKFSRSQWNRLAKDRDLVLCLRNTRDLHDGSEVTVRVTPEVASFVEVSELCSDDTKVIKLHYKSTWRNIGTYSDLHQLINSMYPHATDMRNRDANQMYYLRQLLQEIRPLSFS</sequence>
<dbReference type="PANTHER" id="PTHR20929:SF11">
    <property type="entry name" value="DYNEIN AXONEMAL INTERMEDIATE CHAIN 7"/>
    <property type="match status" value="1"/>
</dbReference>
<dbReference type="GO" id="GO:0048487">
    <property type="term" value="F:beta-tubulin binding"/>
    <property type="evidence" value="ECO:0007669"/>
    <property type="project" value="TreeGrafter"/>
</dbReference>
<evidence type="ECO:0000256" key="1">
    <source>
        <dbReference type="ARBA" id="ARBA00024332"/>
    </source>
</evidence>
<name>B3NIU1_DROER</name>
<feature type="domain" description="IC97/Casc1 N-terminal" evidence="5">
    <location>
        <begin position="18"/>
        <end position="105"/>
    </location>
</feature>
<dbReference type="EMBL" id="CH954178">
    <property type="protein sequence ID" value="EDV52587.2"/>
    <property type="molecule type" value="Genomic_DNA"/>
</dbReference>
<feature type="compositionally biased region" description="Basic and acidic residues" evidence="3">
    <location>
        <begin position="568"/>
        <end position="579"/>
    </location>
</feature>
<evidence type="ECO:0000313" key="7">
    <source>
        <dbReference type="Proteomes" id="UP000008711"/>
    </source>
</evidence>
<comment type="similarity">
    <text evidence="1">Belongs to the DNAI7 family.</text>
</comment>
<feature type="domain" description="CASC1 C-terminal" evidence="4">
    <location>
        <begin position="832"/>
        <end position="1052"/>
    </location>
</feature>
<dbReference type="OrthoDB" id="7737418at2759"/>
<dbReference type="eggNOG" id="ENOG502T81V">
    <property type="taxonomic scope" value="Eukaryota"/>
</dbReference>
<dbReference type="InterPro" id="IPR023247">
    <property type="entry name" value="IC97/Dnai7-like"/>
</dbReference>
<reference evidence="6 7" key="1">
    <citation type="journal article" date="2007" name="Nature">
        <title>Evolution of genes and genomes on the Drosophila phylogeny.</title>
        <authorList>
            <consortium name="Drosophila 12 Genomes Consortium"/>
            <person name="Clark A.G."/>
            <person name="Eisen M.B."/>
            <person name="Smith D.R."/>
            <person name="Bergman C.M."/>
            <person name="Oliver B."/>
            <person name="Markow T.A."/>
            <person name="Kaufman T.C."/>
            <person name="Kellis M."/>
            <person name="Gelbart W."/>
            <person name="Iyer V.N."/>
            <person name="Pollard D.A."/>
            <person name="Sackton T.B."/>
            <person name="Larracuente A.M."/>
            <person name="Singh N.D."/>
            <person name="Abad J.P."/>
            <person name="Abt D.N."/>
            <person name="Adryan B."/>
            <person name="Aguade M."/>
            <person name="Akashi H."/>
            <person name="Anderson W.W."/>
            <person name="Aquadro C.F."/>
            <person name="Ardell D.H."/>
            <person name="Arguello R."/>
            <person name="Artieri C.G."/>
            <person name="Barbash D.A."/>
            <person name="Barker D."/>
            <person name="Barsanti P."/>
            <person name="Batterham P."/>
            <person name="Batzoglou S."/>
            <person name="Begun D."/>
            <person name="Bhutkar A."/>
            <person name="Blanco E."/>
            <person name="Bosak S.A."/>
            <person name="Bradley R.K."/>
            <person name="Brand A.D."/>
            <person name="Brent M.R."/>
            <person name="Brooks A.N."/>
            <person name="Brown R.H."/>
            <person name="Butlin R.K."/>
            <person name="Caggese C."/>
            <person name="Calvi B.R."/>
            <person name="Bernardo de Carvalho A."/>
            <person name="Caspi A."/>
            <person name="Castrezana S."/>
            <person name="Celniker S.E."/>
            <person name="Chang J.L."/>
            <person name="Chapple C."/>
            <person name="Chatterji S."/>
            <person name="Chinwalla A."/>
            <person name="Civetta A."/>
            <person name="Clifton S.W."/>
            <person name="Comeron J.M."/>
            <person name="Costello J.C."/>
            <person name="Coyne J.A."/>
            <person name="Daub J."/>
            <person name="David R.G."/>
            <person name="Delcher A.L."/>
            <person name="Delehaunty K."/>
            <person name="Do C.B."/>
            <person name="Ebling H."/>
            <person name="Edwards K."/>
            <person name="Eickbush T."/>
            <person name="Evans J.D."/>
            <person name="Filipski A."/>
            <person name="Findeiss S."/>
            <person name="Freyhult E."/>
            <person name="Fulton L."/>
            <person name="Fulton R."/>
            <person name="Garcia A.C."/>
            <person name="Gardiner A."/>
            <person name="Garfield D.A."/>
            <person name="Garvin B.E."/>
            <person name="Gibson G."/>
            <person name="Gilbert D."/>
            <person name="Gnerre S."/>
            <person name="Godfrey J."/>
            <person name="Good R."/>
            <person name="Gotea V."/>
            <person name="Gravely B."/>
            <person name="Greenberg A.J."/>
            <person name="Griffiths-Jones S."/>
            <person name="Gross S."/>
            <person name="Guigo R."/>
            <person name="Gustafson E.A."/>
            <person name="Haerty W."/>
            <person name="Hahn M.W."/>
            <person name="Halligan D.L."/>
            <person name="Halpern A.L."/>
            <person name="Halter G.M."/>
            <person name="Han M.V."/>
            <person name="Heger A."/>
            <person name="Hillier L."/>
            <person name="Hinrichs A.S."/>
            <person name="Holmes I."/>
            <person name="Hoskins R.A."/>
            <person name="Hubisz M.J."/>
            <person name="Hultmark D."/>
            <person name="Huntley M.A."/>
            <person name="Jaffe D.B."/>
            <person name="Jagadeeshan S."/>
            <person name="Jeck W.R."/>
            <person name="Johnson J."/>
            <person name="Jones C.D."/>
            <person name="Jordan W.C."/>
            <person name="Karpen G.H."/>
            <person name="Kataoka E."/>
            <person name="Keightley P.D."/>
            <person name="Kheradpour P."/>
            <person name="Kirkness E.F."/>
            <person name="Koerich L.B."/>
            <person name="Kristiansen K."/>
            <person name="Kudrna D."/>
            <person name="Kulathinal R.J."/>
            <person name="Kumar S."/>
            <person name="Kwok R."/>
            <person name="Lander E."/>
            <person name="Langley C.H."/>
            <person name="Lapoint R."/>
            <person name="Lazzaro B.P."/>
            <person name="Lee S.J."/>
            <person name="Levesque L."/>
            <person name="Li R."/>
            <person name="Lin C.F."/>
            <person name="Lin M.F."/>
            <person name="Lindblad-Toh K."/>
            <person name="Llopart A."/>
            <person name="Long M."/>
            <person name="Low L."/>
            <person name="Lozovsky E."/>
            <person name="Lu J."/>
            <person name="Luo M."/>
            <person name="Machado C.A."/>
            <person name="Makalowski W."/>
            <person name="Marzo M."/>
            <person name="Matsuda M."/>
            <person name="Matzkin L."/>
            <person name="McAllister B."/>
            <person name="McBride C.S."/>
            <person name="McKernan B."/>
            <person name="McKernan K."/>
            <person name="Mendez-Lago M."/>
            <person name="Minx P."/>
            <person name="Mollenhauer M.U."/>
            <person name="Montooth K."/>
            <person name="Mount S.M."/>
            <person name="Mu X."/>
            <person name="Myers E."/>
            <person name="Negre B."/>
            <person name="Newfeld S."/>
            <person name="Nielsen R."/>
            <person name="Noor M.A."/>
            <person name="O'Grady P."/>
            <person name="Pachter L."/>
            <person name="Papaceit M."/>
            <person name="Parisi M.J."/>
            <person name="Parisi M."/>
            <person name="Parts L."/>
            <person name="Pedersen J.S."/>
            <person name="Pesole G."/>
            <person name="Phillippy A.M."/>
            <person name="Ponting C.P."/>
            <person name="Pop M."/>
            <person name="Porcelli D."/>
            <person name="Powell J.R."/>
            <person name="Prohaska S."/>
            <person name="Pruitt K."/>
            <person name="Puig M."/>
            <person name="Quesneville H."/>
            <person name="Ram K.R."/>
            <person name="Rand D."/>
            <person name="Rasmussen M.D."/>
            <person name="Reed L.K."/>
            <person name="Reenan R."/>
            <person name="Reily A."/>
            <person name="Remington K.A."/>
            <person name="Rieger T.T."/>
            <person name="Ritchie M.G."/>
            <person name="Robin C."/>
            <person name="Rogers Y.H."/>
            <person name="Rohde C."/>
            <person name="Rozas J."/>
            <person name="Rubenfield M.J."/>
            <person name="Ruiz A."/>
            <person name="Russo S."/>
            <person name="Salzberg S.L."/>
            <person name="Sanchez-Gracia A."/>
            <person name="Saranga D.J."/>
            <person name="Sato H."/>
            <person name="Schaeffer S.W."/>
            <person name="Schatz M.C."/>
            <person name="Schlenke T."/>
            <person name="Schwartz R."/>
            <person name="Segarra C."/>
            <person name="Singh R.S."/>
            <person name="Sirot L."/>
            <person name="Sirota M."/>
            <person name="Sisneros N.B."/>
            <person name="Smith C.D."/>
            <person name="Smith T.F."/>
            <person name="Spieth J."/>
            <person name="Stage D.E."/>
            <person name="Stark A."/>
            <person name="Stephan W."/>
            <person name="Strausberg R.L."/>
            <person name="Strempel S."/>
            <person name="Sturgill D."/>
            <person name="Sutton G."/>
            <person name="Sutton G.G."/>
            <person name="Tao W."/>
            <person name="Teichmann S."/>
            <person name="Tobari Y.N."/>
            <person name="Tomimura Y."/>
            <person name="Tsolas J.M."/>
            <person name="Valente V.L."/>
            <person name="Venter E."/>
            <person name="Venter J.C."/>
            <person name="Vicario S."/>
            <person name="Vieira F.G."/>
            <person name="Vilella A.J."/>
            <person name="Villasante A."/>
            <person name="Walenz B."/>
            <person name="Wang J."/>
            <person name="Wasserman M."/>
            <person name="Watts T."/>
            <person name="Wilson D."/>
            <person name="Wilson R.K."/>
            <person name="Wing R.A."/>
            <person name="Wolfner M.F."/>
            <person name="Wong A."/>
            <person name="Wong G.K."/>
            <person name="Wu C.I."/>
            <person name="Wu G."/>
            <person name="Yamamoto D."/>
            <person name="Yang H.P."/>
            <person name="Yang S.P."/>
            <person name="Yorke J.A."/>
            <person name="Yoshida K."/>
            <person name="Zdobnov E."/>
            <person name="Zhang P."/>
            <person name="Zhang Y."/>
            <person name="Zimin A.V."/>
            <person name="Baldwin J."/>
            <person name="Abdouelleil A."/>
            <person name="Abdulkadir J."/>
            <person name="Abebe A."/>
            <person name="Abera B."/>
            <person name="Abreu J."/>
            <person name="Acer S.C."/>
            <person name="Aftuck L."/>
            <person name="Alexander A."/>
            <person name="An P."/>
            <person name="Anderson E."/>
            <person name="Anderson S."/>
            <person name="Arachi H."/>
            <person name="Azer M."/>
            <person name="Bachantsang P."/>
            <person name="Barry A."/>
            <person name="Bayul T."/>
            <person name="Berlin A."/>
            <person name="Bessette D."/>
            <person name="Bloom T."/>
            <person name="Blye J."/>
            <person name="Boguslavskiy L."/>
            <person name="Bonnet C."/>
            <person name="Boukhgalter B."/>
            <person name="Bourzgui I."/>
            <person name="Brown A."/>
            <person name="Cahill P."/>
            <person name="Channer S."/>
            <person name="Cheshatsang Y."/>
            <person name="Chuda L."/>
            <person name="Citroen M."/>
            <person name="Collymore A."/>
            <person name="Cooke P."/>
            <person name="Costello M."/>
            <person name="D'Aco K."/>
            <person name="Daza R."/>
            <person name="De Haan G."/>
            <person name="DeGray S."/>
            <person name="DeMaso C."/>
            <person name="Dhargay N."/>
            <person name="Dooley K."/>
            <person name="Dooley E."/>
            <person name="Doricent M."/>
            <person name="Dorje P."/>
            <person name="Dorjee K."/>
            <person name="Dupes A."/>
            <person name="Elong R."/>
            <person name="Falk J."/>
            <person name="Farina A."/>
            <person name="Faro S."/>
            <person name="Ferguson D."/>
            <person name="Fisher S."/>
            <person name="Foley C.D."/>
            <person name="Franke A."/>
            <person name="Friedrich D."/>
            <person name="Gadbois L."/>
            <person name="Gearin G."/>
            <person name="Gearin C.R."/>
            <person name="Giannoukos G."/>
            <person name="Goode T."/>
            <person name="Graham J."/>
            <person name="Grandbois E."/>
            <person name="Grewal S."/>
            <person name="Gyaltsen K."/>
            <person name="Hafez N."/>
            <person name="Hagos B."/>
            <person name="Hall J."/>
            <person name="Henson C."/>
            <person name="Hollinger A."/>
            <person name="Honan T."/>
            <person name="Huard M.D."/>
            <person name="Hughes L."/>
            <person name="Hurhula B."/>
            <person name="Husby M.E."/>
            <person name="Kamat A."/>
            <person name="Kanga B."/>
            <person name="Kashin S."/>
            <person name="Khazanovich D."/>
            <person name="Kisner P."/>
            <person name="Lance K."/>
            <person name="Lara M."/>
            <person name="Lee W."/>
            <person name="Lennon N."/>
            <person name="Letendre F."/>
            <person name="LeVine R."/>
            <person name="Lipovsky A."/>
            <person name="Liu X."/>
            <person name="Liu J."/>
            <person name="Liu S."/>
            <person name="Lokyitsang T."/>
            <person name="Lokyitsang Y."/>
            <person name="Lubonja R."/>
            <person name="Lui A."/>
            <person name="MacDonald P."/>
            <person name="Magnisalis V."/>
            <person name="Maru K."/>
            <person name="Matthews C."/>
            <person name="McCusker W."/>
            <person name="McDonough S."/>
            <person name="Mehta T."/>
            <person name="Meldrim J."/>
            <person name="Meneus L."/>
            <person name="Mihai O."/>
            <person name="Mihalev A."/>
            <person name="Mihova T."/>
            <person name="Mittelman R."/>
            <person name="Mlenga V."/>
            <person name="Montmayeur A."/>
            <person name="Mulrain L."/>
            <person name="Navidi A."/>
            <person name="Naylor J."/>
            <person name="Negash T."/>
            <person name="Nguyen T."/>
            <person name="Nguyen N."/>
            <person name="Nicol R."/>
            <person name="Norbu C."/>
            <person name="Norbu N."/>
            <person name="Novod N."/>
            <person name="O'Neill B."/>
            <person name="Osman S."/>
            <person name="Markiewicz E."/>
            <person name="Oyono O.L."/>
            <person name="Patti C."/>
            <person name="Phunkhang P."/>
            <person name="Pierre F."/>
            <person name="Priest M."/>
            <person name="Raghuraman S."/>
            <person name="Rege F."/>
            <person name="Reyes R."/>
            <person name="Rise C."/>
            <person name="Rogov P."/>
            <person name="Ross K."/>
            <person name="Ryan E."/>
            <person name="Settipalli S."/>
            <person name="Shea T."/>
            <person name="Sherpa N."/>
            <person name="Shi L."/>
            <person name="Shih D."/>
            <person name="Sparrow T."/>
            <person name="Spaulding J."/>
            <person name="Stalker J."/>
            <person name="Stange-Thomann N."/>
            <person name="Stavropoulos S."/>
            <person name="Stone C."/>
            <person name="Strader C."/>
            <person name="Tesfaye S."/>
            <person name="Thomson T."/>
            <person name="Thoulutsang Y."/>
            <person name="Thoulutsang D."/>
            <person name="Topham K."/>
            <person name="Topping I."/>
            <person name="Tsamla T."/>
            <person name="Vassiliev H."/>
            <person name="Vo A."/>
            <person name="Wangchuk T."/>
            <person name="Wangdi T."/>
            <person name="Weiand M."/>
            <person name="Wilkinson J."/>
            <person name="Wilson A."/>
            <person name="Yadav S."/>
            <person name="Young G."/>
            <person name="Yu Q."/>
            <person name="Zembek L."/>
            <person name="Zhong D."/>
            <person name="Zimmer A."/>
            <person name="Zwirko Z."/>
            <person name="Jaffe D.B."/>
            <person name="Alvarez P."/>
            <person name="Brockman W."/>
            <person name="Butler J."/>
            <person name="Chin C."/>
            <person name="Gnerre S."/>
            <person name="Grabherr M."/>
            <person name="Kleber M."/>
            <person name="Mauceli E."/>
            <person name="MacCallum I."/>
        </authorList>
    </citation>
    <scope>NUCLEOTIDE SEQUENCE [LARGE SCALE GENOMIC DNA]</scope>
    <source>
        <strain evidence="6 7">TSC#14021-0224.01</strain>
    </source>
</reference>
<evidence type="ECO:0000256" key="3">
    <source>
        <dbReference type="SAM" id="MobiDB-lite"/>
    </source>
</evidence>
<feature type="region of interest" description="Disordered" evidence="3">
    <location>
        <begin position="544"/>
        <end position="588"/>
    </location>
</feature>
<keyword evidence="7" id="KW-1185">Reference proteome</keyword>
<feature type="coiled-coil region" evidence="2">
    <location>
        <begin position="306"/>
        <end position="333"/>
    </location>
</feature>
<evidence type="ECO:0000259" key="5">
    <source>
        <dbReference type="Pfam" id="PF15927"/>
    </source>
</evidence>
<dbReference type="HOGENOM" id="CLU_009577_0_0_1"/>
<evidence type="ECO:0000313" key="6">
    <source>
        <dbReference type="EMBL" id="EDV52587.2"/>
    </source>
</evidence>
<gene>
    <name evidence="6" type="primary">Dere\GG13271</name>
    <name evidence="6" type="synonym">dere_GLEANR_13551</name>
    <name evidence="6" type="synonym">GG13271</name>
    <name evidence="6" type="ORF">Dere_GG13271</name>
</gene>
<dbReference type="InterPro" id="IPR022110">
    <property type="entry name" value="CASC1_C"/>
</dbReference>
<dbReference type="InterPro" id="IPR031826">
    <property type="entry name" value="IC97/Casc1_N"/>
</dbReference>
<reference evidence="6 7" key="2">
    <citation type="journal article" date="2008" name="Bioinformatics">
        <title>Assembly reconciliation.</title>
        <authorList>
            <person name="Zimin A.V."/>
            <person name="Smith D.R."/>
            <person name="Sutton G."/>
            <person name="Yorke J.A."/>
        </authorList>
    </citation>
    <scope>NUCLEOTIDE SEQUENCE [LARGE SCALE GENOMIC DNA]</scope>
    <source>
        <strain evidence="6 7">TSC#14021-0224.01</strain>
    </source>
</reference>
<dbReference type="Proteomes" id="UP000008711">
    <property type="component" value="Unassembled WGS sequence"/>
</dbReference>
<accession>B3NIU1</accession>
<evidence type="ECO:0000259" key="4">
    <source>
        <dbReference type="Pfam" id="PF12366"/>
    </source>
</evidence>
<evidence type="ECO:0000256" key="2">
    <source>
        <dbReference type="SAM" id="Coils"/>
    </source>
</evidence>
<proteinExistence type="inferred from homology"/>
<protein>
    <submittedName>
        <fullName evidence="6">Uncharacterized protein, isoform B</fullName>
    </submittedName>
</protein>
<dbReference type="AlphaFoldDB" id="B3NIU1"/>